<organism evidence="1 2">
    <name type="scientific">Cyclobacterium plantarum</name>
    <dbReference type="NCBI Taxonomy" id="2716263"/>
    <lineage>
        <taxon>Bacteria</taxon>
        <taxon>Pseudomonadati</taxon>
        <taxon>Bacteroidota</taxon>
        <taxon>Cytophagia</taxon>
        <taxon>Cytophagales</taxon>
        <taxon>Cyclobacteriaceae</taxon>
        <taxon>Cyclobacterium</taxon>
    </lineage>
</organism>
<dbReference type="RefSeq" id="WP_166143350.1">
    <property type="nucleotide sequence ID" value="NZ_JAANYN010000001.1"/>
</dbReference>
<accession>A0ABX0H6Z0</accession>
<proteinExistence type="predicted"/>
<comment type="caution">
    <text evidence="1">The sequence shown here is derived from an EMBL/GenBank/DDBJ whole genome shotgun (WGS) entry which is preliminary data.</text>
</comment>
<evidence type="ECO:0000313" key="1">
    <source>
        <dbReference type="EMBL" id="NHE55981.1"/>
    </source>
</evidence>
<sequence>MMTKYYIPIIWALLLLALIFPYKERWTKTPRPMVSLAQSTWEFVPTKLGDASGRLLKGPRYYLEFVNDSIFLVQLEATKVYGLYRYQAGNQSITFGNIQHINQQCCNSQFSLSLIDELRSIQSCQLSNGNLKLYGKTDLTFKAKYI</sequence>
<gene>
    <name evidence="1" type="ORF">G9Q97_04045</name>
</gene>
<evidence type="ECO:0000313" key="2">
    <source>
        <dbReference type="Proteomes" id="UP000649799"/>
    </source>
</evidence>
<keyword evidence="2" id="KW-1185">Reference proteome</keyword>
<dbReference type="EMBL" id="JAANYN010000001">
    <property type="protein sequence ID" value="NHE55981.1"/>
    <property type="molecule type" value="Genomic_DNA"/>
</dbReference>
<protein>
    <recommendedName>
        <fullName evidence="3">DUF306 domain-containing protein</fullName>
    </recommendedName>
</protein>
<evidence type="ECO:0008006" key="3">
    <source>
        <dbReference type="Google" id="ProtNLM"/>
    </source>
</evidence>
<dbReference type="Proteomes" id="UP000649799">
    <property type="component" value="Unassembled WGS sequence"/>
</dbReference>
<reference evidence="1 2" key="1">
    <citation type="submission" date="2020-03" db="EMBL/GenBank/DDBJ databases">
        <title>Cyclobacterium plantarum sp. nov., a marine bacterium isolated from a coastal-marine wetland.</title>
        <authorList>
            <person name="Sanchez-Porro C."/>
            <person name="Ventosa A."/>
            <person name="Amoozegar M."/>
        </authorList>
    </citation>
    <scope>NUCLEOTIDE SEQUENCE [LARGE SCALE GENOMIC DNA]</scope>
    <source>
        <strain evidence="1 2">GBPx2</strain>
    </source>
</reference>
<name>A0ABX0H6Z0_9BACT</name>